<evidence type="ECO:0000313" key="3">
    <source>
        <dbReference type="EMBL" id="SBT26862.1"/>
    </source>
</evidence>
<dbReference type="CDD" id="cd07012">
    <property type="entry name" value="PBP2_Bug_TTT"/>
    <property type="match status" value="1"/>
</dbReference>
<dbReference type="Gene3D" id="3.40.190.150">
    <property type="entry name" value="Bordetella uptake gene, domain 1"/>
    <property type="match status" value="1"/>
</dbReference>
<dbReference type="InterPro" id="IPR005064">
    <property type="entry name" value="BUG"/>
</dbReference>
<proteinExistence type="inferred from homology"/>
<feature type="signal peptide" evidence="2">
    <location>
        <begin position="1"/>
        <end position="30"/>
    </location>
</feature>
<keyword evidence="2" id="KW-0732">Signal</keyword>
<dbReference type="EMBL" id="FLRC01000044">
    <property type="protein sequence ID" value="SBT26862.1"/>
    <property type="molecule type" value="Genomic_DNA"/>
</dbReference>
<dbReference type="Pfam" id="PF03401">
    <property type="entry name" value="TctC"/>
    <property type="match status" value="1"/>
</dbReference>
<dbReference type="RefSeq" id="WP_067757398.1">
    <property type="nucleotide sequence ID" value="NZ_LT907988.1"/>
</dbReference>
<dbReference type="InterPro" id="IPR042100">
    <property type="entry name" value="Bug_dom1"/>
</dbReference>
<protein>
    <submittedName>
        <fullName evidence="3">Tricarboxylate transport protein TctC</fullName>
    </submittedName>
</protein>
<dbReference type="InterPro" id="IPR006311">
    <property type="entry name" value="TAT_signal"/>
</dbReference>
<evidence type="ECO:0000313" key="5">
    <source>
        <dbReference type="Proteomes" id="UP000078558"/>
    </source>
</evidence>
<dbReference type="OrthoDB" id="7246401at2"/>
<evidence type="ECO:0000256" key="1">
    <source>
        <dbReference type="ARBA" id="ARBA00006987"/>
    </source>
</evidence>
<dbReference type="PANTHER" id="PTHR42928:SF5">
    <property type="entry name" value="BLR1237 PROTEIN"/>
    <property type="match status" value="1"/>
</dbReference>
<dbReference type="SUPFAM" id="SSF53850">
    <property type="entry name" value="Periplasmic binding protein-like II"/>
    <property type="match status" value="1"/>
</dbReference>
<dbReference type="PROSITE" id="PS51318">
    <property type="entry name" value="TAT"/>
    <property type="match status" value="1"/>
</dbReference>
<organism evidence="3 5">
    <name type="scientific">Orrella dioscoreae</name>
    <dbReference type="NCBI Taxonomy" id="1851544"/>
    <lineage>
        <taxon>Bacteria</taxon>
        <taxon>Pseudomonadati</taxon>
        <taxon>Pseudomonadota</taxon>
        <taxon>Betaproteobacteria</taxon>
        <taxon>Burkholderiales</taxon>
        <taxon>Alcaligenaceae</taxon>
        <taxon>Orrella</taxon>
    </lineage>
</organism>
<reference evidence="4 5" key="2">
    <citation type="submission" date="2017-08" db="EMBL/GenBank/DDBJ databases">
        <authorList>
            <person name="de Groot N.N."/>
        </authorList>
    </citation>
    <scope>NUCLEOTIDE SEQUENCE [LARGE SCALE GENOMIC DNA]</scope>
    <source>
        <strain evidence="4">Orrdi1</strain>
    </source>
</reference>
<dbReference type="PIRSF" id="PIRSF017082">
    <property type="entry name" value="YflP"/>
    <property type="match status" value="1"/>
</dbReference>
<feature type="chain" id="PRO_5015062686" evidence="2">
    <location>
        <begin position="31"/>
        <end position="324"/>
    </location>
</feature>
<comment type="similarity">
    <text evidence="1">Belongs to the UPF0065 (bug) family.</text>
</comment>
<dbReference type="STRING" id="1851544.ODI_00987"/>
<dbReference type="Proteomes" id="UP000078558">
    <property type="component" value="Chromosome I"/>
</dbReference>
<evidence type="ECO:0000256" key="2">
    <source>
        <dbReference type="SAM" id="SignalP"/>
    </source>
</evidence>
<name>A0A1C3K5V4_9BURK</name>
<keyword evidence="5" id="KW-1185">Reference proteome</keyword>
<dbReference type="EMBL" id="LT907988">
    <property type="protein sequence ID" value="SOE52468.1"/>
    <property type="molecule type" value="Genomic_DNA"/>
</dbReference>
<gene>
    <name evidence="3" type="ORF">ODI_00987</name>
    <name evidence="4" type="ORF">ODI_R4210</name>
</gene>
<accession>A0A1C3K5V4</accession>
<dbReference type="AlphaFoldDB" id="A0A1C3K5V4"/>
<evidence type="ECO:0000313" key="4">
    <source>
        <dbReference type="EMBL" id="SOE52468.1"/>
    </source>
</evidence>
<dbReference type="PANTHER" id="PTHR42928">
    <property type="entry name" value="TRICARBOXYLATE-BINDING PROTEIN"/>
    <property type="match status" value="1"/>
</dbReference>
<sequence length="324" mass="35527">MQARTHTGRRRLLFAACGTLLALAAPLAAAQDNYPSKNMRMIIPFGAGGGSDVLARTIGSVIKDLKLVPVDILYENLPGSSGARGYKEASRRKNDPYVMATVSVSFFTTPLIGRAPFKQEDFTPVAAISMSPYVLAVKADSKLKTLEDFGAAKRLTTGTVGVVSDARLLADMVSKQLKVRVDVVPFDGEGEITTGVLGEHIDFMFGNPSEIMPQIEAGTMRAIAVSAGNRLSSMPDVPTFKEQGYDIEHTMLRSVVMPAGVKPEVIAYWEGVMRKVAESKEWKERYLDRFKEEARYENARDAAALIKQTNDRYVAVMKELDIIK</sequence>
<dbReference type="KEGG" id="odi:ODI_R4210"/>
<reference evidence="3 5" key="1">
    <citation type="submission" date="2016-06" db="EMBL/GenBank/DDBJ databases">
        <authorList>
            <person name="Kjaerup R.B."/>
            <person name="Dalgaard T.S."/>
            <person name="Juul-Madsen H.R."/>
        </authorList>
    </citation>
    <scope>NUCLEOTIDE SEQUENCE [LARGE SCALE GENOMIC DNA]</scope>
    <source>
        <strain evidence="3">Orrdi1</strain>
    </source>
</reference>
<dbReference type="Gene3D" id="3.40.190.10">
    <property type="entry name" value="Periplasmic binding protein-like II"/>
    <property type="match status" value="1"/>
</dbReference>